<feature type="transmembrane region" description="Helical" evidence="9">
    <location>
        <begin position="480"/>
        <end position="502"/>
    </location>
</feature>
<organism evidence="11 12">
    <name type="scientific">Geodermatophilus siccatus</name>
    <dbReference type="NCBI Taxonomy" id="1137991"/>
    <lineage>
        <taxon>Bacteria</taxon>
        <taxon>Bacillati</taxon>
        <taxon>Actinomycetota</taxon>
        <taxon>Actinomycetes</taxon>
        <taxon>Geodermatophilales</taxon>
        <taxon>Geodermatophilaceae</taxon>
        <taxon>Geodermatophilus</taxon>
    </lineage>
</organism>
<feature type="transmembrane region" description="Helical" evidence="9">
    <location>
        <begin position="372"/>
        <end position="395"/>
    </location>
</feature>
<dbReference type="SUPFAM" id="SSF103473">
    <property type="entry name" value="MFS general substrate transporter"/>
    <property type="match status" value="1"/>
</dbReference>
<dbReference type="Gene3D" id="2.60.40.10">
    <property type="entry name" value="Immunoglobulins"/>
    <property type="match status" value="1"/>
</dbReference>
<feature type="transmembrane region" description="Helical" evidence="9">
    <location>
        <begin position="209"/>
        <end position="231"/>
    </location>
</feature>
<evidence type="ECO:0000256" key="5">
    <source>
        <dbReference type="ARBA" id="ARBA00022692"/>
    </source>
</evidence>
<dbReference type="InterPro" id="IPR036259">
    <property type="entry name" value="MFS_trans_sf"/>
</dbReference>
<feature type="transmembrane region" description="Helical" evidence="9">
    <location>
        <begin position="152"/>
        <end position="172"/>
    </location>
</feature>
<dbReference type="RefSeq" id="WP_091222374.1">
    <property type="nucleotide sequence ID" value="NZ_FNHE01000011.1"/>
</dbReference>
<feature type="compositionally biased region" description="Low complexity" evidence="8">
    <location>
        <begin position="524"/>
        <end position="553"/>
    </location>
</feature>
<feature type="transmembrane region" description="Helical" evidence="9">
    <location>
        <begin position="283"/>
        <end position="306"/>
    </location>
</feature>
<feature type="transmembrane region" description="Helical" evidence="9">
    <location>
        <begin position="25"/>
        <end position="48"/>
    </location>
</feature>
<gene>
    <name evidence="11" type="ORF">SAMN05660642_03952</name>
</gene>
<feature type="transmembrane region" description="Helical" evidence="9">
    <location>
        <begin position="178"/>
        <end position="197"/>
    </location>
</feature>
<sequence length="813" mass="82772">MSTTHRATRPVAVESAMTRRETLEALSGLLMALFVGLLSTTIVANALPTITARLEGTQSQYTWVVTAALLAATASTPIWGKLADLYSKKLLVQLAIVIFVIGSALCGLTQSMGMLIGFRVLQGIGMGGLQSLVQVVIGAMIPPRERGRYSGYLGAVMAVATVGGPLLGGVIVDTSWLGWRWTFYACVPLALIALVLLQKTLHLPTVRRTVSIDWLGATLVTAAVSDLLIWVTFAGNEFDWVSWQSAVMAGGGLVALLLTVLVESRVREPIIPLPIVRDRTTALAIIASIAVGVGMFGASVFFGQYFQIARGWSPTKAGLATIPMIGALLVSSTVSGQLVTRFGKWKVYLVAGSILLVAGMGLLGTIDHETDYAVMAAYMALLGLGVGMTMQNLVLAVQNTVDLRDIGAATSVVTFFRSMGGAAGVSVLGSIAANRVSDGVAEGLVAMGLPAPQGGGSESLDLTGLPAPVQGLVRAVYGDVIGDVFVFAAVISAVAVLAVLFIQEVPLRRSNTAGEAAPAAAAPAAAAQAPRAPQTQPVPPAAAASANGVAPGADGNAHHADGRLVLGRVLRGDGRPLAGASVTLADVTGRQVDRASTGDDGGYRLRPATGGTYLLIAAAPQLAPNAAMVAVADSAVHRDVVLAGSGEVRGTVCGATGGPLPGALVTLTDVQGDVVASTTTATDGTFGLGELLAGVYTLTAQAPGHQPVAGTVELPDGGTVVRDLVLVGGARLTGTVRAASDRRPLPEATVTLLDDGGTVLATTRTGGDGGYAFADLLPGDYTVTASGFAPVAEALRLPAGAEVAHDMTLGALR</sequence>
<name>A0A1G9Y9Y2_9ACTN</name>
<feature type="region of interest" description="Disordered" evidence="8">
    <location>
        <begin position="524"/>
        <end position="554"/>
    </location>
</feature>
<dbReference type="Pfam" id="PF13620">
    <property type="entry name" value="CarboxypepD_reg"/>
    <property type="match status" value="3"/>
</dbReference>
<evidence type="ECO:0000313" key="12">
    <source>
        <dbReference type="Proteomes" id="UP000198680"/>
    </source>
</evidence>
<evidence type="ECO:0000256" key="1">
    <source>
        <dbReference type="ARBA" id="ARBA00004651"/>
    </source>
</evidence>
<accession>A0A1G9Y9Y2</accession>
<evidence type="ECO:0000256" key="6">
    <source>
        <dbReference type="ARBA" id="ARBA00022989"/>
    </source>
</evidence>
<feature type="domain" description="Major facilitator superfamily (MFS) profile" evidence="10">
    <location>
        <begin position="25"/>
        <end position="507"/>
    </location>
</feature>
<dbReference type="Pfam" id="PF07690">
    <property type="entry name" value="MFS_1"/>
    <property type="match status" value="1"/>
</dbReference>
<dbReference type="AlphaFoldDB" id="A0A1G9Y9Y2"/>
<keyword evidence="5 9" id="KW-0812">Transmembrane</keyword>
<feature type="transmembrane region" description="Helical" evidence="9">
    <location>
        <begin position="91"/>
        <end position="110"/>
    </location>
</feature>
<dbReference type="GO" id="GO:0022857">
    <property type="term" value="F:transmembrane transporter activity"/>
    <property type="evidence" value="ECO:0007669"/>
    <property type="project" value="InterPro"/>
</dbReference>
<feature type="transmembrane region" description="Helical" evidence="9">
    <location>
        <begin position="116"/>
        <end position="140"/>
    </location>
</feature>
<dbReference type="CDD" id="cd17502">
    <property type="entry name" value="MFS_Azr1_MDR_like"/>
    <property type="match status" value="1"/>
</dbReference>
<keyword evidence="6 9" id="KW-1133">Transmembrane helix</keyword>
<evidence type="ECO:0000256" key="4">
    <source>
        <dbReference type="ARBA" id="ARBA00022475"/>
    </source>
</evidence>
<dbReference type="SUPFAM" id="SSF49464">
    <property type="entry name" value="Carboxypeptidase regulatory domain-like"/>
    <property type="match status" value="2"/>
</dbReference>
<evidence type="ECO:0000256" key="8">
    <source>
        <dbReference type="SAM" id="MobiDB-lite"/>
    </source>
</evidence>
<dbReference type="PROSITE" id="PS50850">
    <property type="entry name" value="MFS"/>
    <property type="match status" value="1"/>
</dbReference>
<feature type="transmembrane region" description="Helical" evidence="9">
    <location>
        <begin position="60"/>
        <end position="79"/>
    </location>
</feature>
<keyword evidence="7 9" id="KW-0472">Membrane</keyword>
<dbReference type="STRING" id="1137991.SAMN05660642_03952"/>
<evidence type="ECO:0000256" key="9">
    <source>
        <dbReference type="SAM" id="Phobius"/>
    </source>
</evidence>
<dbReference type="InterPro" id="IPR013783">
    <property type="entry name" value="Ig-like_fold"/>
</dbReference>
<protein>
    <submittedName>
        <fullName evidence="11">Drug resistance transporter, EmrB/QacA subfamily</fullName>
    </submittedName>
</protein>
<dbReference type="FunFam" id="1.20.1720.10:FF:000004">
    <property type="entry name" value="EmrB/QacA family drug resistance transporter"/>
    <property type="match status" value="1"/>
</dbReference>
<dbReference type="GO" id="GO:0005975">
    <property type="term" value="P:carbohydrate metabolic process"/>
    <property type="evidence" value="ECO:0007669"/>
    <property type="project" value="UniProtKB-ARBA"/>
</dbReference>
<dbReference type="Gene3D" id="2.60.40.1120">
    <property type="entry name" value="Carboxypeptidase-like, regulatory domain"/>
    <property type="match status" value="2"/>
</dbReference>
<reference evidence="12" key="1">
    <citation type="submission" date="2016-10" db="EMBL/GenBank/DDBJ databases">
        <authorList>
            <person name="Varghese N."/>
            <person name="Submissions S."/>
        </authorList>
    </citation>
    <scope>NUCLEOTIDE SEQUENCE [LARGE SCALE GENOMIC DNA]</scope>
    <source>
        <strain evidence="12">DSM 45419</strain>
    </source>
</reference>
<dbReference type="GO" id="GO:0005886">
    <property type="term" value="C:plasma membrane"/>
    <property type="evidence" value="ECO:0007669"/>
    <property type="project" value="UniProtKB-SubCell"/>
</dbReference>
<evidence type="ECO:0000313" key="11">
    <source>
        <dbReference type="EMBL" id="SDN05939.1"/>
    </source>
</evidence>
<evidence type="ECO:0000256" key="7">
    <source>
        <dbReference type="ARBA" id="ARBA00023136"/>
    </source>
</evidence>
<dbReference type="EMBL" id="FNHE01000011">
    <property type="protein sequence ID" value="SDN05939.1"/>
    <property type="molecule type" value="Genomic_DNA"/>
</dbReference>
<dbReference type="Gene3D" id="1.20.1250.20">
    <property type="entry name" value="MFS general substrate transporter like domains"/>
    <property type="match status" value="1"/>
</dbReference>
<dbReference type="InterPro" id="IPR008969">
    <property type="entry name" value="CarboxyPept-like_regulatory"/>
</dbReference>
<evidence type="ECO:0000259" key="10">
    <source>
        <dbReference type="PROSITE" id="PS50850"/>
    </source>
</evidence>
<comment type="similarity">
    <text evidence="2">Belongs to the major facilitator superfamily. TCR/Tet family.</text>
</comment>
<dbReference type="InterPro" id="IPR011701">
    <property type="entry name" value="MFS"/>
</dbReference>
<dbReference type="PANTHER" id="PTHR23501">
    <property type="entry name" value="MAJOR FACILITATOR SUPERFAMILY"/>
    <property type="match status" value="1"/>
</dbReference>
<feature type="transmembrane region" description="Helical" evidence="9">
    <location>
        <begin position="318"/>
        <end position="340"/>
    </location>
</feature>
<dbReference type="PANTHER" id="PTHR23501:SF197">
    <property type="entry name" value="COMD"/>
    <property type="match status" value="1"/>
</dbReference>
<dbReference type="Proteomes" id="UP000198680">
    <property type="component" value="Unassembled WGS sequence"/>
</dbReference>
<dbReference type="OrthoDB" id="7375466at2"/>
<dbReference type="InterPro" id="IPR020846">
    <property type="entry name" value="MFS_dom"/>
</dbReference>
<proteinExistence type="inferred from homology"/>
<feature type="transmembrane region" description="Helical" evidence="9">
    <location>
        <begin position="347"/>
        <end position="366"/>
    </location>
</feature>
<keyword evidence="12" id="KW-1185">Reference proteome</keyword>
<dbReference type="Gene3D" id="1.20.1720.10">
    <property type="entry name" value="Multidrug resistance protein D"/>
    <property type="match status" value="1"/>
</dbReference>
<evidence type="ECO:0000256" key="2">
    <source>
        <dbReference type="ARBA" id="ARBA00007520"/>
    </source>
</evidence>
<keyword evidence="3" id="KW-0813">Transport</keyword>
<evidence type="ECO:0000256" key="3">
    <source>
        <dbReference type="ARBA" id="ARBA00022448"/>
    </source>
</evidence>
<comment type="subcellular location">
    <subcellularLocation>
        <location evidence="1">Cell membrane</location>
        <topology evidence="1">Multi-pass membrane protein</topology>
    </subcellularLocation>
</comment>
<dbReference type="PRINTS" id="PR01036">
    <property type="entry name" value="TCRTETB"/>
</dbReference>
<dbReference type="SUPFAM" id="SSF49478">
    <property type="entry name" value="Cna protein B-type domain"/>
    <property type="match status" value="1"/>
</dbReference>
<feature type="transmembrane region" description="Helical" evidence="9">
    <location>
        <begin position="243"/>
        <end position="262"/>
    </location>
</feature>
<keyword evidence="4" id="KW-1003">Cell membrane</keyword>